<dbReference type="Proteomes" id="UP000225897">
    <property type="component" value="Segment"/>
</dbReference>
<keyword evidence="3" id="KW-1185">Reference proteome</keyword>
<evidence type="ECO:0008006" key="4">
    <source>
        <dbReference type="Google" id="ProtNLM"/>
    </source>
</evidence>
<gene>
    <name evidence="2" type="primary">PP_00047</name>
</gene>
<name>A0A1D9C9T7_9CAUD</name>
<proteinExistence type="predicted"/>
<sequence length="181" mass="19873">MLSLSGTPIQLKNLKVTARHRLAGDDMSGQSAATDQAETGDKAKVLAVTGTLNYAEHNALSQLFALSSAKDKGARKIYRIQNRTAKTVKIREVKFQGTITAQEDAQKRQWMISFELVEHHSVPERQEQREDDKKAQQQKVDGATTPVENGEATAQADVPPDTDVELTGFMGLLKKLDEALA</sequence>
<organism evidence="2 3">
    <name type="scientific">Salinivibrio phage SMHB1</name>
    <dbReference type="NCBI Taxonomy" id="1897436"/>
    <lineage>
        <taxon>Viruses</taxon>
        <taxon>Duplodnaviria</taxon>
        <taxon>Heunggongvirae</taxon>
        <taxon>Uroviricota</taxon>
        <taxon>Caudoviricetes</taxon>
        <taxon>Peduoviridae</taxon>
        <taxon>Playavirus</taxon>
        <taxon>Playavirus SMHB1</taxon>
    </lineage>
</organism>
<evidence type="ECO:0000256" key="1">
    <source>
        <dbReference type="SAM" id="MobiDB-lite"/>
    </source>
</evidence>
<dbReference type="InterPro" id="IPR057869">
    <property type="entry name" value="HP1_YO34"/>
</dbReference>
<reference evidence="2 3" key="1">
    <citation type="submission" date="2016-08" db="EMBL/GenBank/DDBJ databases">
        <title>Salinivibrio phage SMHB1.</title>
        <authorList>
            <person name="Olonade I.T."/>
            <person name="van Zyl L.J."/>
            <person name="Trindade M.I."/>
        </authorList>
    </citation>
    <scope>NUCLEOTIDE SEQUENCE [LARGE SCALE GENOMIC DNA]</scope>
</reference>
<dbReference type="Pfam" id="PF25759">
    <property type="entry name" value="HP1_ORF34"/>
    <property type="match status" value="1"/>
</dbReference>
<dbReference type="GeneID" id="54977082"/>
<evidence type="ECO:0000313" key="2">
    <source>
        <dbReference type="EMBL" id="AOY11852.1"/>
    </source>
</evidence>
<dbReference type="RefSeq" id="YP_009786989.1">
    <property type="nucleotide sequence ID" value="NC_047775.1"/>
</dbReference>
<evidence type="ECO:0000313" key="3">
    <source>
        <dbReference type="Proteomes" id="UP000225897"/>
    </source>
</evidence>
<accession>A0A1D9C9T7</accession>
<dbReference type="KEGG" id="vg:54977082"/>
<feature type="region of interest" description="Disordered" evidence="1">
    <location>
        <begin position="121"/>
        <end position="163"/>
    </location>
</feature>
<dbReference type="EMBL" id="KX774374">
    <property type="protein sequence ID" value="AOY11852.1"/>
    <property type="molecule type" value="Genomic_DNA"/>
</dbReference>
<feature type="compositionally biased region" description="Basic and acidic residues" evidence="1">
    <location>
        <begin position="121"/>
        <end position="135"/>
    </location>
</feature>
<protein>
    <recommendedName>
        <fullName evidence="4">Adenine glycosylase</fullName>
    </recommendedName>
</protein>